<keyword evidence="2" id="KW-1185">Reference proteome</keyword>
<comment type="caution">
    <text evidence="1">The sequence shown here is derived from an EMBL/GenBank/DDBJ whole genome shotgun (WGS) entry which is preliminary data.</text>
</comment>
<gene>
    <name evidence="1" type="ORF">EPI10_005611</name>
</gene>
<name>A0A5B6WQF8_9ROSI</name>
<sequence length="61" mass="7072">MQCISNIINHTINTYNISTTTRVQRSFNRLGVKRDNDANRPRAHFSVQMDPHIRVAHLAQI</sequence>
<accession>A0A5B6WQF8</accession>
<dbReference type="AlphaFoldDB" id="A0A5B6WQF8"/>
<evidence type="ECO:0000313" key="1">
    <source>
        <dbReference type="EMBL" id="KAA3483434.1"/>
    </source>
</evidence>
<protein>
    <submittedName>
        <fullName evidence="1">Uncharacterized protein</fullName>
    </submittedName>
</protein>
<evidence type="ECO:0000313" key="2">
    <source>
        <dbReference type="Proteomes" id="UP000325315"/>
    </source>
</evidence>
<organism evidence="1 2">
    <name type="scientific">Gossypium australe</name>
    <dbReference type="NCBI Taxonomy" id="47621"/>
    <lineage>
        <taxon>Eukaryota</taxon>
        <taxon>Viridiplantae</taxon>
        <taxon>Streptophyta</taxon>
        <taxon>Embryophyta</taxon>
        <taxon>Tracheophyta</taxon>
        <taxon>Spermatophyta</taxon>
        <taxon>Magnoliopsida</taxon>
        <taxon>eudicotyledons</taxon>
        <taxon>Gunneridae</taxon>
        <taxon>Pentapetalae</taxon>
        <taxon>rosids</taxon>
        <taxon>malvids</taxon>
        <taxon>Malvales</taxon>
        <taxon>Malvaceae</taxon>
        <taxon>Malvoideae</taxon>
        <taxon>Gossypium</taxon>
    </lineage>
</organism>
<dbReference type="Proteomes" id="UP000325315">
    <property type="component" value="Unassembled WGS sequence"/>
</dbReference>
<reference evidence="2" key="1">
    <citation type="journal article" date="2019" name="Plant Biotechnol. J.">
        <title>Genome sequencing of the Australian wild diploid species Gossypium australe highlights disease resistance and delayed gland morphogenesis.</title>
        <authorList>
            <person name="Cai Y."/>
            <person name="Cai X."/>
            <person name="Wang Q."/>
            <person name="Wang P."/>
            <person name="Zhang Y."/>
            <person name="Cai C."/>
            <person name="Xu Y."/>
            <person name="Wang K."/>
            <person name="Zhou Z."/>
            <person name="Wang C."/>
            <person name="Geng S."/>
            <person name="Li B."/>
            <person name="Dong Q."/>
            <person name="Hou Y."/>
            <person name="Wang H."/>
            <person name="Ai P."/>
            <person name="Liu Z."/>
            <person name="Yi F."/>
            <person name="Sun M."/>
            <person name="An G."/>
            <person name="Cheng J."/>
            <person name="Zhang Y."/>
            <person name="Shi Q."/>
            <person name="Xie Y."/>
            <person name="Shi X."/>
            <person name="Chang Y."/>
            <person name="Huang F."/>
            <person name="Chen Y."/>
            <person name="Hong S."/>
            <person name="Mi L."/>
            <person name="Sun Q."/>
            <person name="Zhang L."/>
            <person name="Zhou B."/>
            <person name="Peng R."/>
            <person name="Zhang X."/>
            <person name="Liu F."/>
        </authorList>
    </citation>
    <scope>NUCLEOTIDE SEQUENCE [LARGE SCALE GENOMIC DNA]</scope>
    <source>
        <strain evidence="2">cv. PA1801</strain>
    </source>
</reference>
<dbReference type="EMBL" id="SMMG02000002">
    <property type="protein sequence ID" value="KAA3483434.1"/>
    <property type="molecule type" value="Genomic_DNA"/>
</dbReference>
<proteinExistence type="predicted"/>